<evidence type="ECO:0000256" key="1">
    <source>
        <dbReference type="SAM" id="Phobius"/>
    </source>
</evidence>
<dbReference type="InterPro" id="IPR018247">
    <property type="entry name" value="EF_Hand_1_Ca_BS"/>
</dbReference>
<name>A0ABV4UGC0_9RHOO</name>
<dbReference type="Proteomes" id="UP001574673">
    <property type="component" value="Unassembled WGS sequence"/>
</dbReference>
<feature type="transmembrane region" description="Helical" evidence="1">
    <location>
        <begin position="286"/>
        <end position="307"/>
    </location>
</feature>
<dbReference type="PROSITE" id="PS00018">
    <property type="entry name" value="EF_HAND_1"/>
    <property type="match status" value="1"/>
</dbReference>
<gene>
    <name evidence="3" type="ORF">ABCS64_10190</name>
</gene>
<keyword evidence="4" id="KW-1185">Reference proteome</keyword>
<keyword evidence="1" id="KW-0812">Transmembrane</keyword>
<dbReference type="InterPro" id="IPR002048">
    <property type="entry name" value="EF_hand_dom"/>
</dbReference>
<keyword evidence="1" id="KW-0472">Membrane</keyword>
<dbReference type="RefSeq" id="WP_418891721.1">
    <property type="nucleotide sequence ID" value="NZ_JBEUWX010000002.1"/>
</dbReference>
<feature type="transmembrane region" description="Helical" evidence="1">
    <location>
        <begin position="50"/>
        <end position="68"/>
    </location>
</feature>
<evidence type="ECO:0000313" key="4">
    <source>
        <dbReference type="Proteomes" id="UP001574673"/>
    </source>
</evidence>
<keyword evidence="1" id="KW-1133">Transmembrane helix</keyword>
<accession>A0ABV4UGC0</accession>
<organism evidence="3 4">
    <name type="scientific">Dentiradicibacter hellwigii</name>
    <dbReference type="NCBI Taxonomy" id="3149053"/>
    <lineage>
        <taxon>Bacteria</taxon>
        <taxon>Pseudomonadati</taxon>
        <taxon>Pseudomonadota</taxon>
        <taxon>Betaproteobacteria</taxon>
        <taxon>Rhodocyclales</taxon>
        <taxon>Rhodocyclaceae</taxon>
        <taxon>Dentiradicibacter</taxon>
    </lineage>
</organism>
<protein>
    <recommendedName>
        <fullName evidence="2">EF-hand domain-containing protein</fullName>
    </recommendedName>
</protein>
<dbReference type="EMBL" id="JBEUWX010000002">
    <property type="protein sequence ID" value="MFA9950680.1"/>
    <property type="molecule type" value="Genomic_DNA"/>
</dbReference>
<evidence type="ECO:0000313" key="3">
    <source>
        <dbReference type="EMBL" id="MFA9950680.1"/>
    </source>
</evidence>
<evidence type="ECO:0000259" key="2">
    <source>
        <dbReference type="PROSITE" id="PS50222"/>
    </source>
</evidence>
<sequence length="311" mass="36332">MRTLPVIVLSWLISFLPSFGQPRLSQFIISGGQICLLILLFQFDDPTWRTFWLSTMAALSLLGWTLALRRRRAITDCPVSPIASAAQGYVSLHGRGKPHDPPLRSQVFQRPCVWYRFETERRESNNRWEHVASGESELDFLIDDGSGECVVSCDGAEIETTHRETREHSNYRTTEWTLRIDDKIYLLGYLRTRNHMAELDTREDMKILLEEWKRDPDALLRRFDLDKNGEIDMQEWALVRRAARREVEKQHQEARELADTHLVGRPPDGRLYLITNRDPSRLVRRYLLWMIFHLIVFFGSLIGIAAVPHFT</sequence>
<comment type="caution">
    <text evidence="3">The sequence shown here is derived from an EMBL/GenBank/DDBJ whole genome shotgun (WGS) entry which is preliminary data.</text>
</comment>
<feature type="domain" description="EF-hand" evidence="2">
    <location>
        <begin position="211"/>
        <end position="246"/>
    </location>
</feature>
<reference evidence="4" key="1">
    <citation type="submission" date="2024-06" db="EMBL/GenBank/DDBJ databases">
        <title>Radixoralia hellwigii gen. nov., sp nov., isolated from a root canal in the human oral cavity.</title>
        <authorList>
            <person name="Bartsch S."/>
            <person name="Wittmer A."/>
            <person name="Schulz A.-K."/>
            <person name="Neumann-Schaal M."/>
            <person name="Wolf J."/>
            <person name="Gronow S."/>
            <person name="Tennert C."/>
            <person name="Haecker G."/>
            <person name="Cieplik F."/>
            <person name="Al-Ahmad A."/>
        </authorList>
    </citation>
    <scope>NUCLEOTIDE SEQUENCE [LARGE SCALE GENOMIC DNA]</scope>
    <source>
        <strain evidence="4">Wk13</strain>
    </source>
</reference>
<proteinExistence type="predicted"/>
<dbReference type="PROSITE" id="PS50222">
    <property type="entry name" value="EF_HAND_2"/>
    <property type="match status" value="1"/>
</dbReference>